<dbReference type="EMBL" id="JANCNS010000001">
    <property type="protein sequence ID" value="MCP9198674.1"/>
    <property type="molecule type" value="Genomic_DNA"/>
</dbReference>
<name>A0A9X2KVX5_9FLAO</name>
<gene>
    <name evidence="2" type="ORF">MKO06_02060</name>
</gene>
<keyword evidence="3" id="KW-1185">Reference proteome</keyword>
<evidence type="ECO:0000259" key="1">
    <source>
        <dbReference type="Pfam" id="PF13474"/>
    </source>
</evidence>
<dbReference type="SUPFAM" id="SSF54427">
    <property type="entry name" value="NTF2-like"/>
    <property type="match status" value="1"/>
</dbReference>
<dbReference type="Proteomes" id="UP001155280">
    <property type="component" value="Unassembled WGS sequence"/>
</dbReference>
<proteinExistence type="predicted"/>
<evidence type="ECO:0000313" key="2">
    <source>
        <dbReference type="EMBL" id="MCP9198674.1"/>
    </source>
</evidence>
<dbReference type="InterPro" id="IPR037401">
    <property type="entry name" value="SnoaL-like"/>
</dbReference>
<dbReference type="Pfam" id="PF13474">
    <property type="entry name" value="SnoaL_3"/>
    <property type="match status" value="1"/>
</dbReference>
<reference evidence="2" key="1">
    <citation type="submission" date="2022-07" db="EMBL/GenBank/DDBJ databases">
        <title>Gramela sediminis sp. nov., isolated from deep-sea sediment of the Indian Ocean.</title>
        <authorList>
            <person name="Shi H."/>
        </authorList>
    </citation>
    <scope>NUCLEOTIDE SEQUENCE</scope>
    <source>
        <strain evidence="2">GC03-9</strain>
    </source>
</reference>
<dbReference type="AlphaFoldDB" id="A0A9X2KVX5"/>
<feature type="domain" description="SnoaL-like" evidence="1">
    <location>
        <begin position="19"/>
        <end position="137"/>
    </location>
</feature>
<accession>A0A9X2KVX5</accession>
<organism evidence="2 3">
    <name type="scientific">Christiangramia oceanisediminis</name>
    <dbReference type="NCBI Taxonomy" id="2920386"/>
    <lineage>
        <taxon>Bacteria</taxon>
        <taxon>Pseudomonadati</taxon>
        <taxon>Bacteroidota</taxon>
        <taxon>Flavobacteriia</taxon>
        <taxon>Flavobacteriales</taxon>
        <taxon>Flavobacteriaceae</taxon>
        <taxon>Christiangramia</taxon>
    </lineage>
</organism>
<dbReference type="Gene3D" id="3.10.450.50">
    <property type="match status" value="1"/>
</dbReference>
<comment type="caution">
    <text evidence="2">The sequence shown here is derived from an EMBL/GenBank/DDBJ whole genome shotgun (WGS) entry which is preliminary data.</text>
</comment>
<dbReference type="InterPro" id="IPR032710">
    <property type="entry name" value="NTF2-like_dom_sf"/>
</dbReference>
<sequence length="142" mass="16553">MLSQEPELTKEYPEAQKEVKKALDEIEQSIRNNETDKLISMHAYGPKFTEFEVGGMRQGSKENEDFERSFLGTITRVEKWNWDDLQINVYGGDVANVTFHSDFKFDRGEKTYEMKMQGTLLFIKTPDGWKITHEHMAPIAQE</sequence>
<evidence type="ECO:0000313" key="3">
    <source>
        <dbReference type="Proteomes" id="UP001155280"/>
    </source>
</evidence>
<dbReference type="RefSeq" id="WP_241550679.1">
    <property type="nucleotide sequence ID" value="NZ_JANCNS010000001.1"/>
</dbReference>
<protein>
    <submittedName>
        <fullName evidence="2">Nuclear transport factor 2 family protein</fullName>
    </submittedName>
</protein>